<reference evidence="2" key="1">
    <citation type="journal article" date="2014" name="Int. J. Syst. Evol. Microbiol.">
        <title>Complete genome sequence of Corynebacterium casei LMG S-19264T (=DSM 44701T), isolated from a smear-ripened cheese.</title>
        <authorList>
            <consortium name="US DOE Joint Genome Institute (JGI-PGF)"/>
            <person name="Walter F."/>
            <person name="Albersmeier A."/>
            <person name="Kalinowski J."/>
            <person name="Ruckert C."/>
        </authorList>
    </citation>
    <scope>NUCLEOTIDE SEQUENCE</scope>
    <source>
        <strain evidence="2">CCM 8711</strain>
    </source>
</reference>
<evidence type="ECO:0000313" key="3">
    <source>
        <dbReference type="Proteomes" id="UP000662074"/>
    </source>
</evidence>
<dbReference type="Proteomes" id="UP000662074">
    <property type="component" value="Unassembled WGS sequence"/>
</dbReference>
<keyword evidence="3" id="KW-1185">Reference proteome</keyword>
<feature type="region of interest" description="Disordered" evidence="1">
    <location>
        <begin position="164"/>
        <end position="186"/>
    </location>
</feature>
<reference evidence="2" key="2">
    <citation type="submission" date="2020-09" db="EMBL/GenBank/DDBJ databases">
        <authorList>
            <person name="Sun Q."/>
            <person name="Sedlacek I."/>
        </authorList>
    </citation>
    <scope>NUCLEOTIDE SEQUENCE</scope>
    <source>
        <strain evidence="2">CCM 8711</strain>
    </source>
</reference>
<proteinExistence type="predicted"/>
<name>A0A917N2Z6_9SPHI</name>
<dbReference type="RefSeq" id="WP_188418512.1">
    <property type="nucleotide sequence ID" value="NZ_BMDO01000012.1"/>
</dbReference>
<dbReference type="EMBL" id="BMDO01000012">
    <property type="protein sequence ID" value="GGI52401.1"/>
    <property type="molecule type" value="Genomic_DNA"/>
</dbReference>
<protein>
    <submittedName>
        <fullName evidence="2">Uncharacterized protein</fullName>
    </submittedName>
</protein>
<comment type="caution">
    <text evidence="2">The sequence shown here is derived from an EMBL/GenBank/DDBJ whole genome shotgun (WGS) entry which is preliminary data.</text>
</comment>
<sequence length="1651" mass="189680">MNTAASPICILNGIQRLVPAELELRLKKEQKKHQLFDSRNWNIEVQKSGLFIDLSQVRWVEMTAAGQLVLLVEHALYHQIAVSIAFPLNELSKSEQKHLQKLEIEDPQKYQTQSGLFESLKKLRIKTLNYLKVIQFDTAVECRHVPTGSVTKIYDFNYQKFSHQQPDPVPAASDPAADAEPEERAAGVTEKNSYNYRLIIPLTWIKASDQEGYWSGFEEMFNKIITQSERGLDHVDAQVIRNVVISELAKNVLEHSGRAYGLLGAALQATNSLSKPQKDGYLSFSDYLPMERPYFRWLAEHSASYLALFFGDSGTGLIHKLESAYALHSGRNASAQEQVLQWSFDKWSTCKLQEEIRGTKGIYRIHRIVNKYNGMVLIRSNTSLGGYSNTGRDQQRWLFNSNVKDQLTFLPGTVLKMYFIPYREILKVNTQQKGTAPSNNRQFEWTAKTITIKHADPAQTFSGSLALQKIFSSDKKNLLVIMNAPAGKEHPQTANDQVLLDHIKYLCLGRHPNGVVVYVVNRDWDTLEAKIDSLNQLIFDRKLPASEAFGPDEEDVYDPILILGQGVQYSWAGGDRHTIDLLTELYNERTGEKKLTELSSFLKLDMDEQTKVIQFVSNDNAIISMDDEHLLRINFNDIAAYFSALFRKKVNNAKQGKGGIYLTPNLRYINKWLDTRPMIDQDFPGYALALYLVYSRRIEALPGLHYKILIDNSDNVELAEQFAMLAGISTSDVVNILDEIDGRLPRRNPIFERDDQVIVLTTVISSTETIRRSVKSIQRDLAIPIAIIGLINQSEDTEITTWGKQVPIISLISDTMQEINSELIDEHRKLGDVIYIEPFSFKANNSSAGSSVIDGDVIALIESTRALHFNHFGKANGRHFTFYLSPASMLKDEALFIRQIIKPFEAKVRTWLEETSIDRFDIWMPTLDLKMGDPLGTIAQSLMSSFPRHNRIGISRIKRKSLYGEWALADSNTSSSHPSVLIIDWGALTGSTIQQMVNLATRQGKSQIFVCVLFSQFSDQEHTFYQQLNNVKVYKVKQADLFSSDDQLEEISARIRVDFIYKFPLKYYESFNCPVCEHIKALSEFEIKGHLMSDFSLKRRNRLKIKDKSIADESLSPQDFYADLSEQSSDLDPILITKMFKLRVLLQEAIESTEIRELIYLQLMTLESEMASQLDEVNSDCYALLYFLSVEIMWLQKPPLVFIKIRKLISALAIRVATRDREEMEKELLDNRTVIRYKFAAISVLRSSDKRHFCEHIWEMFASSKLNGRFSDNLTQNLFYHIHSLLQKQYHASLIYYHGIIGGLDLILNTENPNSSMVYVIQYLRNLANKRMQSIKLEGKSDLELVASLKKEIENYTGVTDHSETFEVYRRLSIENILQPVSRLDPNSALYPTQLDQIRQWTDGLVTKWGNVSGFIESVVNNHLQKLSHFYSSSWFRHYRIHEYFPQDENAAFVGYDDEFTKIINHLAKRPADTKLYYELYRQYYIRLLTGLFYSRRLNHQNDSKLISLLDQVPTDINQSLQNCIGIFMQSASLRPTVHFTPVEHKQQVFYPREQFEFAINQILSNVIKHRKELENEPYEVHIGVAKIENADERDLRYQITLTNTGTTNDKKNKNGALLQIKTEMTFFGANCTFDFDTHHGVKLTFLNYGD</sequence>
<evidence type="ECO:0000313" key="2">
    <source>
        <dbReference type="EMBL" id="GGI52401.1"/>
    </source>
</evidence>
<evidence type="ECO:0000256" key="1">
    <source>
        <dbReference type="SAM" id="MobiDB-lite"/>
    </source>
</evidence>
<accession>A0A917N2Z6</accession>
<gene>
    <name evidence="2" type="ORF">GCM10011425_36130</name>
</gene>
<organism evidence="2 3">
    <name type="scientific">Mucilaginibacter galii</name>
    <dbReference type="NCBI Taxonomy" id="2005073"/>
    <lineage>
        <taxon>Bacteria</taxon>
        <taxon>Pseudomonadati</taxon>
        <taxon>Bacteroidota</taxon>
        <taxon>Sphingobacteriia</taxon>
        <taxon>Sphingobacteriales</taxon>
        <taxon>Sphingobacteriaceae</taxon>
        <taxon>Mucilaginibacter</taxon>
    </lineage>
</organism>